<evidence type="ECO:0000256" key="4">
    <source>
        <dbReference type="ARBA" id="ARBA00037164"/>
    </source>
</evidence>
<dbReference type="InterPro" id="IPR001789">
    <property type="entry name" value="Sig_transdc_resp-reg_receiver"/>
</dbReference>
<dbReference type="SMART" id="SM00850">
    <property type="entry name" value="LytTR"/>
    <property type="match status" value="1"/>
</dbReference>
<evidence type="ECO:0000256" key="1">
    <source>
        <dbReference type="ARBA" id="ARBA00022490"/>
    </source>
</evidence>
<proteinExistence type="predicted"/>
<evidence type="ECO:0000256" key="5">
    <source>
        <dbReference type="PROSITE-ProRule" id="PRU00169"/>
    </source>
</evidence>
<dbReference type="InterPro" id="IPR046947">
    <property type="entry name" value="LytR-like"/>
</dbReference>
<dbReference type="PANTHER" id="PTHR37299:SF3">
    <property type="entry name" value="STAGE 0 SPORULATION PROTEIN A HOMOLOG"/>
    <property type="match status" value="1"/>
</dbReference>
<dbReference type="SUPFAM" id="SSF52172">
    <property type="entry name" value="CheY-like"/>
    <property type="match status" value="1"/>
</dbReference>
<dbReference type="Pfam" id="PF04397">
    <property type="entry name" value="LytTR"/>
    <property type="match status" value="1"/>
</dbReference>
<dbReference type="SMART" id="SM00448">
    <property type="entry name" value="REC"/>
    <property type="match status" value="1"/>
</dbReference>
<gene>
    <name evidence="8" type="primary">enkR</name>
</gene>
<dbReference type="GO" id="GO:0003677">
    <property type="term" value="F:DNA binding"/>
    <property type="evidence" value="ECO:0007669"/>
    <property type="project" value="InterPro"/>
</dbReference>
<evidence type="ECO:0000256" key="3">
    <source>
        <dbReference type="ARBA" id="ARBA00023159"/>
    </source>
</evidence>
<dbReference type="AlphaFoldDB" id="A0A077L9V4"/>
<organism evidence="8">
    <name type="scientific">Enterococcus faecium</name>
    <name type="common">Streptococcus faecium</name>
    <dbReference type="NCBI Taxonomy" id="1352"/>
    <lineage>
        <taxon>Bacteria</taxon>
        <taxon>Bacillati</taxon>
        <taxon>Bacillota</taxon>
        <taxon>Bacilli</taxon>
        <taxon>Lactobacillales</taxon>
        <taxon>Enterococcaceae</taxon>
        <taxon>Enterococcus</taxon>
    </lineage>
</organism>
<protein>
    <submittedName>
        <fullName evidence="8">Response regulator</fullName>
    </submittedName>
</protein>
<dbReference type="PANTHER" id="PTHR37299">
    <property type="entry name" value="TRANSCRIPTIONAL REGULATOR-RELATED"/>
    <property type="match status" value="1"/>
</dbReference>
<name>A0A077L9V4_ENTFC</name>
<comment type="function">
    <text evidence="4">Required for high-level post-exponential phase expression of a series of secreted proteins.</text>
</comment>
<dbReference type="InterPro" id="IPR007492">
    <property type="entry name" value="LytTR_DNA-bd_dom"/>
</dbReference>
<evidence type="ECO:0000259" key="6">
    <source>
        <dbReference type="PROSITE" id="PS50110"/>
    </source>
</evidence>
<dbReference type="Gene3D" id="3.40.50.2300">
    <property type="match status" value="1"/>
</dbReference>
<dbReference type="Gene3D" id="2.40.50.1020">
    <property type="entry name" value="LytTr DNA-binding domain"/>
    <property type="match status" value="1"/>
</dbReference>
<dbReference type="PROSITE" id="PS50110">
    <property type="entry name" value="RESPONSE_REGULATORY"/>
    <property type="match status" value="1"/>
</dbReference>
<sequence length="252" mass="29712">MTLPIILCEDDIILMSHYKAIIDNWVMINDYDMQLVLATTDPEDIFLYLSKNKVTNSLYFLDIDLGKDFDGIDVAQHIRTDNEFAQIVFITSHQELAMETLKRQIAPLDYIVKDEQSEKGQIENVLDGRHKLTFVDNRTNERHLSFMIGARNFRVDITSIYFLETSVTPHKIILYGENLMYEFYGKMNDLEKEYPELLRVHKSFLINPKKIISVDYKSRMIFFPDEYSCRFSLAKNKILRKTLDSIERSNRK</sequence>
<keyword evidence="2" id="KW-0902">Two-component regulatory system</keyword>
<accession>A0A077L9V4</accession>
<keyword evidence="5" id="KW-0597">Phosphoprotein</keyword>
<feature type="modified residue" description="4-aspartylphosphate" evidence="5">
    <location>
        <position position="62"/>
    </location>
</feature>
<evidence type="ECO:0000313" key="8">
    <source>
        <dbReference type="EMBL" id="BAP39808.1"/>
    </source>
</evidence>
<keyword evidence="1" id="KW-0963">Cytoplasm</keyword>
<dbReference type="EMBL" id="AB908994">
    <property type="protein sequence ID" value="BAP39808.1"/>
    <property type="molecule type" value="Genomic_DNA"/>
</dbReference>
<dbReference type="PROSITE" id="PS50930">
    <property type="entry name" value="HTH_LYTTR"/>
    <property type="match status" value="1"/>
</dbReference>
<dbReference type="Pfam" id="PF00072">
    <property type="entry name" value="Response_reg"/>
    <property type="match status" value="1"/>
</dbReference>
<feature type="domain" description="Response regulatory" evidence="6">
    <location>
        <begin position="4"/>
        <end position="128"/>
    </location>
</feature>
<dbReference type="GO" id="GO:0000156">
    <property type="term" value="F:phosphorelay response regulator activity"/>
    <property type="evidence" value="ECO:0007669"/>
    <property type="project" value="InterPro"/>
</dbReference>
<evidence type="ECO:0000259" key="7">
    <source>
        <dbReference type="PROSITE" id="PS50930"/>
    </source>
</evidence>
<dbReference type="InterPro" id="IPR011006">
    <property type="entry name" value="CheY-like_superfamily"/>
</dbReference>
<feature type="domain" description="HTH LytTR-type" evidence="7">
    <location>
        <begin position="144"/>
        <end position="245"/>
    </location>
</feature>
<evidence type="ECO:0000256" key="2">
    <source>
        <dbReference type="ARBA" id="ARBA00023012"/>
    </source>
</evidence>
<reference evidence="8" key="1">
    <citation type="journal article" date="2014" name="Appl. Environ. Microbiol.">
        <title>Gene Cluster Responsible for Secretion of and Immunity to Multiple Bacteriocins, the NKR-5-3 Enterocins.</title>
        <authorList>
            <person name="Ishibashi N."/>
            <person name="Himeno K."/>
            <person name="Masuda Y."/>
            <person name="Perez R.H."/>
            <person name="Iwatani S."/>
            <person name="Zendo T."/>
            <person name="Wilaipun P."/>
            <person name="Leelawatcharamas V."/>
            <person name="Nakayama J."/>
            <person name="Sonomoto K."/>
        </authorList>
    </citation>
    <scope>NUCLEOTIDE SEQUENCE</scope>
    <source>
        <strain evidence="8">NKR-5-3</strain>
    </source>
</reference>
<keyword evidence="3" id="KW-0010">Activator</keyword>